<keyword evidence="5 8" id="KW-0812">Transmembrane</keyword>
<keyword evidence="6 8" id="KW-1133">Transmembrane helix</keyword>
<dbReference type="GO" id="GO:0016763">
    <property type="term" value="F:pentosyltransferase activity"/>
    <property type="evidence" value="ECO:0007669"/>
    <property type="project" value="TreeGrafter"/>
</dbReference>
<keyword evidence="3" id="KW-0328">Glycosyltransferase</keyword>
<accession>A0A0P6XAH0</accession>
<feature type="transmembrane region" description="Helical" evidence="8">
    <location>
        <begin position="327"/>
        <end position="345"/>
    </location>
</feature>
<evidence type="ECO:0000256" key="3">
    <source>
        <dbReference type="ARBA" id="ARBA00022676"/>
    </source>
</evidence>
<dbReference type="PANTHER" id="PTHR33908">
    <property type="entry name" value="MANNOSYLTRANSFERASE YKCB-RELATED"/>
    <property type="match status" value="1"/>
</dbReference>
<dbReference type="PATRIC" id="fig|229920.5.peg.1693"/>
<evidence type="ECO:0000256" key="7">
    <source>
        <dbReference type="ARBA" id="ARBA00023136"/>
    </source>
</evidence>
<name>A0A0P6XAH0_9CHLR</name>
<reference evidence="9 10" key="1">
    <citation type="submission" date="2015-07" db="EMBL/GenBank/DDBJ databases">
        <title>Genome sequence of Leptolinea tardivitalis DSM 16556.</title>
        <authorList>
            <person name="Hemp J."/>
            <person name="Ward L.M."/>
            <person name="Pace L.A."/>
            <person name="Fischer W.W."/>
        </authorList>
    </citation>
    <scope>NUCLEOTIDE SEQUENCE [LARGE SCALE GENOMIC DNA]</scope>
    <source>
        <strain evidence="9 10">YMTK-2</strain>
    </source>
</reference>
<comment type="subcellular location">
    <subcellularLocation>
        <location evidence="1">Cell membrane</location>
        <topology evidence="1">Multi-pass membrane protein</topology>
    </subcellularLocation>
</comment>
<evidence type="ECO:0000256" key="4">
    <source>
        <dbReference type="ARBA" id="ARBA00022679"/>
    </source>
</evidence>
<dbReference type="Proteomes" id="UP000050430">
    <property type="component" value="Unassembled WGS sequence"/>
</dbReference>
<dbReference type="GO" id="GO:0005886">
    <property type="term" value="C:plasma membrane"/>
    <property type="evidence" value="ECO:0007669"/>
    <property type="project" value="UniProtKB-SubCell"/>
</dbReference>
<evidence type="ECO:0000256" key="1">
    <source>
        <dbReference type="ARBA" id="ARBA00004651"/>
    </source>
</evidence>
<feature type="transmembrane region" description="Helical" evidence="8">
    <location>
        <begin position="641"/>
        <end position="663"/>
    </location>
</feature>
<keyword evidence="2" id="KW-1003">Cell membrane</keyword>
<feature type="transmembrane region" description="Helical" evidence="8">
    <location>
        <begin position="46"/>
        <end position="74"/>
    </location>
</feature>
<feature type="transmembrane region" description="Helical" evidence="8">
    <location>
        <begin position="454"/>
        <end position="474"/>
    </location>
</feature>
<feature type="transmembrane region" description="Helical" evidence="8">
    <location>
        <begin position="168"/>
        <end position="193"/>
    </location>
</feature>
<gene>
    <name evidence="9" type="ORF">ADM99_08925</name>
</gene>
<evidence type="ECO:0000256" key="5">
    <source>
        <dbReference type="ARBA" id="ARBA00022692"/>
    </source>
</evidence>
<feature type="transmembrane region" description="Helical" evidence="8">
    <location>
        <begin position="239"/>
        <end position="257"/>
    </location>
</feature>
<dbReference type="RefSeq" id="WP_062420176.1">
    <property type="nucleotide sequence ID" value="NZ_BBYA01000001.1"/>
</dbReference>
<dbReference type="InterPro" id="IPR050297">
    <property type="entry name" value="LipidA_mod_glycosyltrf_83"/>
</dbReference>
<evidence type="ECO:0000256" key="6">
    <source>
        <dbReference type="ARBA" id="ARBA00022989"/>
    </source>
</evidence>
<feature type="transmembrane region" description="Helical" evidence="8">
    <location>
        <begin position="95"/>
        <end position="115"/>
    </location>
</feature>
<protein>
    <submittedName>
        <fullName evidence="9">Uncharacterized protein</fullName>
    </submittedName>
</protein>
<evidence type="ECO:0000313" key="10">
    <source>
        <dbReference type="Proteomes" id="UP000050430"/>
    </source>
</evidence>
<evidence type="ECO:0000256" key="2">
    <source>
        <dbReference type="ARBA" id="ARBA00022475"/>
    </source>
</evidence>
<evidence type="ECO:0000313" key="9">
    <source>
        <dbReference type="EMBL" id="KPL71598.1"/>
    </source>
</evidence>
<feature type="transmembrane region" description="Helical" evidence="8">
    <location>
        <begin position="609"/>
        <end position="629"/>
    </location>
</feature>
<feature type="transmembrane region" description="Helical" evidence="8">
    <location>
        <begin position="135"/>
        <end position="156"/>
    </location>
</feature>
<feature type="transmembrane region" description="Helical" evidence="8">
    <location>
        <begin position="580"/>
        <end position="597"/>
    </location>
</feature>
<feature type="transmembrane region" description="Helical" evidence="8">
    <location>
        <begin position="683"/>
        <end position="704"/>
    </location>
</feature>
<keyword evidence="10" id="KW-1185">Reference proteome</keyword>
<comment type="caution">
    <text evidence="9">The sequence shown here is derived from an EMBL/GenBank/DDBJ whole genome shotgun (WGS) entry which is preliminary data.</text>
</comment>
<dbReference type="OrthoDB" id="167029at2"/>
<dbReference type="EMBL" id="LGCK01000010">
    <property type="protein sequence ID" value="KPL71598.1"/>
    <property type="molecule type" value="Genomic_DNA"/>
</dbReference>
<feature type="transmembrane region" description="Helical" evidence="8">
    <location>
        <begin position="389"/>
        <end position="405"/>
    </location>
</feature>
<keyword evidence="4" id="KW-0808">Transferase</keyword>
<feature type="transmembrane region" description="Helical" evidence="8">
    <location>
        <begin position="17"/>
        <end position="40"/>
    </location>
</feature>
<organism evidence="9 10">
    <name type="scientific">Leptolinea tardivitalis</name>
    <dbReference type="NCBI Taxonomy" id="229920"/>
    <lineage>
        <taxon>Bacteria</taxon>
        <taxon>Bacillati</taxon>
        <taxon>Chloroflexota</taxon>
        <taxon>Anaerolineae</taxon>
        <taxon>Anaerolineales</taxon>
        <taxon>Anaerolineaceae</taxon>
        <taxon>Leptolinea</taxon>
    </lineage>
</organism>
<feature type="transmembrane region" description="Helical" evidence="8">
    <location>
        <begin position="417"/>
        <end position="445"/>
    </location>
</feature>
<feature type="transmembrane region" description="Helical" evidence="8">
    <location>
        <begin position="213"/>
        <end position="232"/>
    </location>
</feature>
<dbReference type="GO" id="GO:0009103">
    <property type="term" value="P:lipopolysaccharide biosynthetic process"/>
    <property type="evidence" value="ECO:0007669"/>
    <property type="project" value="UniProtKB-ARBA"/>
</dbReference>
<keyword evidence="7 8" id="KW-0472">Membrane</keyword>
<dbReference type="PANTHER" id="PTHR33908:SF11">
    <property type="entry name" value="MEMBRANE PROTEIN"/>
    <property type="match status" value="1"/>
</dbReference>
<dbReference type="AlphaFoldDB" id="A0A0P6XAH0"/>
<sequence length="847" mass="94672">MTHLEPDQHRGWTHLRWVLFFLFLSIQSIPTLMWIAALPADPKNSILFGFSLARLGLLLATGLAGLFFLIAAILTGKKESRLQSVFQDRWSEGRTFYWLEGIAILIALTAWIFLVVLHSGPDGGNNALFIRFQPFLVWMIALGFQCSIWFWVQCYGWHPERITRFHPVFISTGVVSAVFLVLTALIGFSGWGITPDIFYWGNPGVPLLSWQVWGSMAAGLILLTILVSFPVIREYQKRLDWIIGGGLYVIALILWLSQPIPHSYFFPTPRAPNFQLYPYSDAGFYDYTSQSLLIGEGFLNGQIVTRPLYILFLAILHGIQGQNFNEIIILQTFVLAIFPASLYWLGRSMRSREAGLAAGLLAIFREMNAIAATPLTEVSHSKMLMTDSLTGLGICLFCLAVFRWSRKTGIRPVRSTLIGGFLGLLLLLRSQAIFLIPVVLLLLILQKKGGWRGVFLEAGLFLAGAILAVSPWIIRNGLNTGDYAFDQPSQAVYIAQRFAGSVSESENIHLAAKSSEVNGHILNYVINHPVDVVKFIGAHFINNELDTLVVLPLKVSLFDFHDNLQISTLFWLDGIKGISGWQWLFLAINLIFIAIGIGSSWSKWKWAGLLPLAFQIAYSLSSAVARISGWRFIQPVDWIGYFYFCLGFSELIVIIFAGSNLSLRPREKDTREVPSGMMTKRSVYISLAVTLFAGMQLPIAEWIIPQRYTSFTLESAIQVAHEAPKFEQVIGSDEEFLKQSGAVRLIGRALYPRWYKSGGGEPGSGWAAYKARDDAHLGFMTVGPDGDHQMMLSQTKSPTLFPHASDVIVYGCKKNGFIDVKLVVGYTQPDIFAYTSDHPSNHCDQQP</sequence>
<evidence type="ECO:0000256" key="8">
    <source>
        <dbReference type="SAM" id="Phobius"/>
    </source>
</evidence>
<proteinExistence type="predicted"/>
<dbReference type="STRING" id="229920.ADM99_08925"/>